<name>A0AAD7P0D0_9AGAR</name>
<dbReference type="EMBL" id="JARJLG010000003">
    <property type="protein sequence ID" value="KAJ7782524.1"/>
    <property type="molecule type" value="Genomic_DNA"/>
</dbReference>
<evidence type="ECO:0000313" key="2">
    <source>
        <dbReference type="Proteomes" id="UP001215280"/>
    </source>
</evidence>
<comment type="caution">
    <text evidence="1">The sequence shown here is derived from an EMBL/GenBank/DDBJ whole genome shotgun (WGS) entry which is preliminary data.</text>
</comment>
<organism evidence="1 2">
    <name type="scientific">Mycena maculata</name>
    <dbReference type="NCBI Taxonomy" id="230809"/>
    <lineage>
        <taxon>Eukaryota</taxon>
        <taxon>Fungi</taxon>
        <taxon>Dikarya</taxon>
        <taxon>Basidiomycota</taxon>
        <taxon>Agaricomycotina</taxon>
        <taxon>Agaricomycetes</taxon>
        <taxon>Agaricomycetidae</taxon>
        <taxon>Agaricales</taxon>
        <taxon>Marasmiineae</taxon>
        <taxon>Mycenaceae</taxon>
        <taxon>Mycena</taxon>
    </lineage>
</organism>
<dbReference type="AlphaFoldDB" id="A0AAD7P0D0"/>
<gene>
    <name evidence="1" type="ORF">DFH07DRAFT_324978</name>
</gene>
<keyword evidence="2" id="KW-1185">Reference proteome</keyword>
<protein>
    <submittedName>
        <fullName evidence="1">Uncharacterized protein</fullName>
    </submittedName>
</protein>
<evidence type="ECO:0000313" key="1">
    <source>
        <dbReference type="EMBL" id="KAJ7782524.1"/>
    </source>
</evidence>
<dbReference type="Proteomes" id="UP001215280">
    <property type="component" value="Unassembled WGS sequence"/>
</dbReference>
<reference evidence="1" key="1">
    <citation type="submission" date="2023-03" db="EMBL/GenBank/DDBJ databases">
        <title>Massive genome expansion in bonnet fungi (Mycena s.s.) driven by repeated elements and novel gene families across ecological guilds.</title>
        <authorList>
            <consortium name="Lawrence Berkeley National Laboratory"/>
            <person name="Harder C.B."/>
            <person name="Miyauchi S."/>
            <person name="Viragh M."/>
            <person name="Kuo A."/>
            <person name="Thoen E."/>
            <person name="Andreopoulos B."/>
            <person name="Lu D."/>
            <person name="Skrede I."/>
            <person name="Drula E."/>
            <person name="Henrissat B."/>
            <person name="Morin E."/>
            <person name="Kohler A."/>
            <person name="Barry K."/>
            <person name="LaButti K."/>
            <person name="Morin E."/>
            <person name="Salamov A."/>
            <person name="Lipzen A."/>
            <person name="Mereny Z."/>
            <person name="Hegedus B."/>
            <person name="Baldrian P."/>
            <person name="Stursova M."/>
            <person name="Weitz H."/>
            <person name="Taylor A."/>
            <person name="Grigoriev I.V."/>
            <person name="Nagy L.G."/>
            <person name="Martin F."/>
            <person name="Kauserud H."/>
        </authorList>
    </citation>
    <scope>NUCLEOTIDE SEQUENCE</scope>
    <source>
        <strain evidence="1">CBHHK188m</strain>
    </source>
</reference>
<proteinExistence type="predicted"/>
<accession>A0AAD7P0D0</accession>
<sequence>MSLINLPGCPLPLVIVRDGNCYYLAFGRGYYGHCPTRIMACFNPATTEEEPRFLPDGHPCIWLKPDGLGVTSNLIAQLLQVQPRAPIHLTGRLPTRNGKALEAVEVIMLLGEDELAHCCYYCGEPEEVFGPHGPWPEVKYKKIGGTGYASTYGCPGCLDKRSFLTRTWRRAWRDTRVW</sequence>